<dbReference type="Proteomes" id="UP000256541">
    <property type="component" value="Unassembled WGS sequence"/>
</dbReference>
<dbReference type="Pfam" id="PF00534">
    <property type="entry name" value="Glycos_transf_1"/>
    <property type="match status" value="1"/>
</dbReference>
<sequence>MRIALLTYSTKPRGGVVHTLALAEALVAAGEQVDVWTLGRGGDRTFFRRVDPRVGLCVVPFTAQDGETVGERILRSIESLRASFTPDLYDIVHAQDCISANAVDRSVRTVHHLDTFTTPELVACHERAIVRPLALICVSAAVAAEVQQGWGLAATVIPNGVDSARFGAAAGATPDAIAAVARWQRSLGRYVLAVGGIEPRKGSIDLLEAFALVQTAVPDARLVFAGGETLFDYSGYRARFEARAAELGVSYELLGTVDDDELPSLVAGAAVLSFVSTKEGFGLAAMEALAAGVPVVARDLPVLREVFGGTVSYASDVAGIAAALARLLALRPAPGAPAPPARPAAARPAATSLTPDSAFPARSGDANRSSAPSLERFGALRRVEEDAAPGEGGWDPERGRALARTFSWASAAESHRDLYRALIARSAFGPVAPGGPAVTAPTPPAADA</sequence>
<dbReference type="EMBL" id="NBXB01000021">
    <property type="protein sequence ID" value="RFA15083.1"/>
    <property type="molecule type" value="Genomic_DNA"/>
</dbReference>
<evidence type="ECO:0000256" key="3">
    <source>
        <dbReference type="SAM" id="MobiDB-lite"/>
    </source>
</evidence>
<dbReference type="PANTHER" id="PTHR12526">
    <property type="entry name" value="GLYCOSYLTRANSFERASE"/>
    <property type="match status" value="1"/>
</dbReference>
<feature type="domain" description="Glycosyltransferase subfamily 4-like N-terminal" evidence="5">
    <location>
        <begin position="13"/>
        <end position="165"/>
    </location>
</feature>
<keyword evidence="2 6" id="KW-0808">Transferase</keyword>
<dbReference type="GO" id="GO:0016757">
    <property type="term" value="F:glycosyltransferase activity"/>
    <property type="evidence" value="ECO:0007669"/>
    <property type="project" value="UniProtKB-KW"/>
</dbReference>
<reference evidence="6 7" key="1">
    <citation type="submission" date="2017-04" db="EMBL/GenBank/DDBJ databases">
        <title>Comparative genome analysis of Subtercola boreus.</title>
        <authorList>
            <person name="Cho Y.-J."/>
            <person name="Cho A."/>
            <person name="Kim O.-S."/>
            <person name="Lee J.-I."/>
        </authorList>
    </citation>
    <scope>NUCLEOTIDE SEQUENCE [LARGE SCALE GENOMIC DNA]</scope>
    <source>
        <strain evidence="6 7">P27479</strain>
    </source>
</reference>
<keyword evidence="1" id="KW-0328">Glycosyltransferase</keyword>
<dbReference type="NCBIfam" id="TIGR04047">
    <property type="entry name" value="MSMEG_0565_glyc"/>
    <property type="match status" value="1"/>
</dbReference>
<feature type="region of interest" description="Disordered" evidence="3">
    <location>
        <begin position="336"/>
        <end position="373"/>
    </location>
</feature>
<proteinExistence type="predicted"/>
<dbReference type="Gene3D" id="3.40.50.2000">
    <property type="entry name" value="Glycogen Phosphorylase B"/>
    <property type="match status" value="2"/>
</dbReference>
<dbReference type="InterPro" id="IPR023986">
    <property type="entry name" value="GlycosylTfrase_MSMEG0565"/>
</dbReference>
<evidence type="ECO:0000313" key="6">
    <source>
        <dbReference type="EMBL" id="RFA15083.1"/>
    </source>
</evidence>
<evidence type="ECO:0000256" key="2">
    <source>
        <dbReference type="ARBA" id="ARBA00022679"/>
    </source>
</evidence>
<evidence type="ECO:0000256" key="1">
    <source>
        <dbReference type="ARBA" id="ARBA00022676"/>
    </source>
</evidence>
<dbReference type="InterPro" id="IPR028098">
    <property type="entry name" value="Glyco_trans_4-like_N"/>
</dbReference>
<dbReference type="RefSeq" id="WP_116411081.1">
    <property type="nucleotide sequence ID" value="NZ_NBXB01000021.1"/>
</dbReference>
<dbReference type="AlphaFoldDB" id="A0A3E0W0N8"/>
<accession>A0A3E0W0N8</accession>
<dbReference type="PANTHER" id="PTHR12526:SF635">
    <property type="entry name" value="GLYCOSYL TRANSFERASE GROUP 1"/>
    <property type="match status" value="1"/>
</dbReference>
<comment type="caution">
    <text evidence="6">The sequence shown here is derived from an EMBL/GenBank/DDBJ whole genome shotgun (WGS) entry which is preliminary data.</text>
</comment>
<evidence type="ECO:0000313" key="7">
    <source>
        <dbReference type="Proteomes" id="UP000256541"/>
    </source>
</evidence>
<dbReference type="Pfam" id="PF13439">
    <property type="entry name" value="Glyco_transf_4"/>
    <property type="match status" value="1"/>
</dbReference>
<evidence type="ECO:0000259" key="4">
    <source>
        <dbReference type="Pfam" id="PF00534"/>
    </source>
</evidence>
<dbReference type="CDD" id="cd03801">
    <property type="entry name" value="GT4_PimA-like"/>
    <property type="match status" value="1"/>
</dbReference>
<dbReference type="OrthoDB" id="8555507at2"/>
<name>A0A3E0W0N8_9MICO</name>
<dbReference type="SUPFAM" id="SSF53756">
    <property type="entry name" value="UDP-Glycosyltransferase/glycogen phosphorylase"/>
    <property type="match status" value="1"/>
</dbReference>
<feature type="domain" description="Glycosyl transferase family 1" evidence="4">
    <location>
        <begin position="189"/>
        <end position="329"/>
    </location>
</feature>
<protein>
    <submittedName>
        <fullName evidence="6">Glycosyl transferase family 1</fullName>
    </submittedName>
</protein>
<organism evidence="6 7">
    <name type="scientific">Subtercola boreus</name>
    <dbReference type="NCBI Taxonomy" id="120213"/>
    <lineage>
        <taxon>Bacteria</taxon>
        <taxon>Bacillati</taxon>
        <taxon>Actinomycetota</taxon>
        <taxon>Actinomycetes</taxon>
        <taxon>Micrococcales</taxon>
        <taxon>Microbacteriaceae</taxon>
        <taxon>Subtercola</taxon>
    </lineage>
</organism>
<evidence type="ECO:0000259" key="5">
    <source>
        <dbReference type="Pfam" id="PF13439"/>
    </source>
</evidence>
<gene>
    <name evidence="6" type="ORF">B7R22_07050</name>
</gene>
<dbReference type="InterPro" id="IPR001296">
    <property type="entry name" value="Glyco_trans_1"/>
</dbReference>